<evidence type="ECO:0000313" key="8">
    <source>
        <dbReference type="EMBL" id="TWU35169.1"/>
    </source>
</evidence>
<keyword evidence="9" id="KW-1185">Reference proteome</keyword>
<dbReference type="Proteomes" id="UP000319143">
    <property type="component" value="Unassembled WGS sequence"/>
</dbReference>
<feature type="domain" description="SET" evidence="6">
    <location>
        <begin position="28"/>
        <end position="128"/>
    </location>
</feature>
<feature type="domain" description="Post-SET" evidence="7">
    <location>
        <begin position="134"/>
        <end position="150"/>
    </location>
</feature>
<evidence type="ECO:0000256" key="4">
    <source>
        <dbReference type="ARBA" id="ARBA00022679"/>
    </source>
</evidence>
<accession>A0A5C6DJY4</accession>
<gene>
    <name evidence="8" type="ORF">Poly41_43180</name>
</gene>
<evidence type="ECO:0000313" key="9">
    <source>
        <dbReference type="Proteomes" id="UP000319143"/>
    </source>
</evidence>
<dbReference type="SMART" id="SM00317">
    <property type="entry name" value="SET"/>
    <property type="match status" value="1"/>
</dbReference>
<comment type="caution">
    <text evidence="8">The sequence shown here is derived from an EMBL/GenBank/DDBJ whole genome shotgun (WGS) entry which is preliminary data.</text>
</comment>
<keyword evidence="4" id="KW-0808">Transferase</keyword>
<dbReference type="Pfam" id="PF00856">
    <property type="entry name" value="SET"/>
    <property type="match status" value="1"/>
</dbReference>
<evidence type="ECO:0000256" key="1">
    <source>
        <dbReference type="ARBA" id="ARBA00004286"/>
    </source>
</evidence>
<dbReference type="GO" id="GO:0005694">
    <property type="term" value="C:chromosome"/>
    <property type="evidence" value="ECO:0007669"/>
    <property type="project" value="UniProtKB-SubCell"/>
</dbReference>
<sequence>MTPLDKKRRKKLQAILDKNHGYRDYHDNDVAVGKIGKYGSGVFAQRQFLPGELVIEVHGQLLSQKNYDGSSYVMEVNKDWFLEPAIPAAFLNHSCDPNCELVHLTKWTMGLVAICNIEAETQITFDYRWTAFEGVPKCQCGSPVCRGWVVAAEDVKKMERIAKRKKKKS</sequence>
<reference evidence="8 9" key="1">
    <citation type="submission" date="2019-02" db="EMBL/GenBank/DDBJ databases">
        <title>Deep-cultivation of Planctomycetes and their phenomic and genomic characterization uncovers novel biology.</title>
        <authorList>
            <person name="Wiegand S."/>
            <person name="Jogler M."/>
            <person name="Boedeker C."/>
            <person name="Pinto D."/>
            <person name="Vollmers J."/>
            <person name="Rivas-Marin E."/>
            <person name="Kohn T."/>
            <person name="Peeters S.H."/>
            <person name="Heuer A."/>
            <person name="Rast P."/>
            <person name="Oberbeckmann S."/>
            <person name="Bunk B."/>
            <person name="Jeske O."/>
            <person name="Meyerdierks A."/>
            <person name="Storesund J.E."/>
            <person name="Kallscheuer N."/>
            <person name="Luecker S."/>
            <person name="Lage O.M."/>
            <person name="Pohl T."/>
            <person name="Merkel B.J."/>
            <person name="Hornburger P."/>
            <person name="Mueller R.-W."/>
            <person name="Bruemmer F."/>
            <person name="Labrenz M."/>
            <person name="Spormann A.M."/>
            <person name="Op Den Camp H."/>
            <person name="Overmann J."/>
            <person name="Amann R."/>
            <person name="Jetten M.S.M."/>
            <person name="Mascher T."/>
            <person name="Medema M.H."/>
            <person name="Devos D.P."/>
            <person name="Kaster A.-K."/>
            <person name="Ovreas L."/>
            <person name="Rohde M."/>
            <person name="Galperin M.Y."/>
            <person name="Jogler C."/>
        </authorList>
    </citation>
    <scope>NUCLEOTIDE SEQUENCE [LARGE SCALE GENOMIC DNA]</scope>
    <source>
        <strain evidence="8 9">Poly41</strain>
    </source>
</reference>
<keyword evidence="2" id="KW-0158">Chromosome</keyword>
<evidence type="ECO:0000256" key="2">
    <source>
        <dbReference type="ARBA" id="ARBA00022454"/>
    </source>
</evidence>
<organism evidence="8 9">
    <name type="scientific">Novipirellula artificiosorum</name>
    <dbReference type="NCBI Taxonomy" id="2528016"/>
    <lineage>
        <taxon>Bacteria</taxon>
        <taxon>Pseudomonadati</taxon>
        <taxon>Planctomycetota</taxon>
        <taxon>Planctomycetia</taxon>
        <taxon>Pirellulales</taxon>
        <taxon>Pirellulaceae</taxon>
        <taxon>Novipirellula</taxon>
    </lineage>
</organism>
<name>A0A5C6DJY4_9BACT</name>
<dbReference type="InterPro" id="IPR001214">
    <property type="entry name" value="SET_dom"/>
</dbReference>
<dbReference type="OrthoDB" id="9804945at2"/>
<dbReference type="RefSeq" id="WP_146528560.1">
    <property type="nucleotide sequence ID" value="NZ_SJPV01000007.1"/>
</dbReference>
<dbReference type="PROSITE" id="PS50280">
    <property type="entry name" value="SET"/>
    <property type="match status" value="1"/>
</dbReference>
<dbReference type="PANTHER" id="PTHR22884">
    <property type="entry name" value="SET DOMAIN PROTEINS"/>
    <property type="match status" value="1"/>
</dbReference>
<dbReference type="GO" id="GO:0008168">
    <property type="term" value="F:methyltransferase activity"/>
    <property type="evidence" value="ECO:0007669"/>
    <property type="project" value="UniProtKB-KW"/>
</dbReference>
<dbReference type="AlphaFoldDB" id="A0A5C6DJY4"/>
<dbReference type="InterPro" id="IPR003616">
    <property type="entry name" value="Post-SET_dom"/>
</dbReference>
<evidence type="ECO:0000259" key="7">
    <source>
        <dbReference type="PROSITE" id="PS50868"/>
    </source>
</evidence>
<dbReference type="SUPFAM" id="SSF82199">
    <property type="entry name" value="SET domain"/>
    <property type="match status" value="1"/>
</dbReference>
<evidence type="ECO:0000256" key="3">
    <source>
        <dbReference type="ARBA" id="ARBA00022603"/>
    </source>
</evidence>
<evidence type="ECO:0000259" key="6">
    <source>
        <dbReference type="PROSITE" id="PS50280"/>
    </source>
</evidence>
<comment type="subcellular location">
    <subcellularLocation>
        <location evidence="1">Chromosome</location>
    </subcellularLocation>
</comment>
<keyword evidence="3" id="KW-0489">Methyltransferase</keyword>
<dbReference type="InterPro" id="IPR050777">
    <property type="entry name" value="SET2_Histone-Lys_MeTrsfase"/>
</dbReference>
<dbReference type="InterPro" id="IPR046341">
    <property type="entry name" value="SET_dom_sf"/>
</dbReference>
<dbReference type="Gene3D" id="2.170.270.10">
    <property type="entry name" value="SET domain"/>
    <property type="match status" value="1"/>
</dbReference>
<evidence type="ECO:0000256" key="5">
    <source>
        <dbReference type="ARBA" id="ARBA00022691"/>
    </source>
</evidence>
<protein>
    <submittedName>
        <fullName evidence="8">SET domain protein</fullName>
    </submittedName>
</protein>
<proteinExistence type="predicted"/>
<dbReference type="PROSITE" id="PS50868">
    <property type="entry name" value="POST_SET"/>
    <property type="match status" value="1"/>
</dbReference>
<dbReference type="EMBL" id="SJPV01000007">
    <property type="protein sequence ID" value="TWU35169.1"/>
    <property type="molecule type" value="Genomic_DNA"/>
</dbReference>
<keyword evidence="5" id="KW-0949">S-adenosyl-L-methionine</keyword>
<dbReference type="GO" id="GO:0032259">
    <property type="term" value="P:methylation"/>
    <property type="evidence" value="ECO:0007669"/>
    <property type="project" value="UniProtKB-KW"/>
</dbReference>